<keyword evidence="2" id="KW-0812">Transmembrane</keyword>
<dbReference type="EnsemblMetazoa" id="G18307.1">
    <property type="protein sequence ID" value="G18307.1:cds"/>
    <property type="gene ID" value="G18307"/>
</dbReference>
<dbReference type="Proteomes" id="UP000005408">
    <property type="component" value="Unassembled WGS sequence"/>
</dbReference>
<evidence type="ECO:0000313" key="3">
    <source>
        <dbReference type="EnsemblMetazoa" id="G18307.1:cds"/>
    </source>
</evidence>
<dbReference type="AlphaFoldDB" id="A0A8W8JBJ6"/>
<keyword evidence="1" id="KW-0245">EGF-like domain</keyword>
<accession>A0A8W8JBJ6</accession>
<proteinExistence type="predicted"/>
<name>A0A8W8JBJ6_MAGGI</name>
<keyword evidence="2" id="KW-1133">Transmembrane helix</keyword>
<dbReference type="PANTHER" id="PTHR24043:SF8">
    <property type="entry name" value="EGF-LIKE DOMAIN-CONTAINING PROTEIN"/>
    <property type="match status" value="1"/>
</dbReference>
<feature type="transmembrane region" description="Helical" evidence="2">
    <location>
        <begin position="159"/>
        <end position="180"/>
    </location>
</feature>
<evidence type="ECO:0000313" key="4">
    <source>
        <dbReference type="Proteomes" id="UP000005408"/>
    </source>
</evidence>
<dbReference type="InterPro" id="IPR042635">
    <property type="entry name" value="MEGF10/SREC1/2-like"/>
</dbReference>
<keyword evidence="2" id="KW-0472">Membrane</keyword>
<evidence type="ECO:0000256" key="2">
    <source>
        <dbReference type="SAM" id="Phobius"/>
    </source>
</evidence>
<sequence length="213" mass="24069">MSRKELQATAKPTNVVSCLPGRIGENCSIPCRYPSYGSKCQKECNCKESHCSSVTGCMGCQIGYMGNDCNQQCRYPNYGKNCQFFCQCTSDFCDHIDGCNISEIENNSKFECDKPCLFEDHGIYCHLNCTCSQHLWDNLTECRVSNYEDRGLLSMINFYNLRTTVIILGVIAIVFSLTYACTYLRTCDGQHDSQSHLVNLVINRDPIYANINV</sequence>
<keyword evidence="4" id="KW-1185">Reference proteome</keyword>
<protein>
    <submittedName>
        <fullName evidence="3">Uncharacterized protein</fullName>
    </submittedName>
</protein>
<dbReference type="GO" id="GO:0005044">
    <property type="term" value="F:scavenger receptor activity"/>
    <property type="evidence" value="ECO:0007669"/>
    <property type="project" value="InterPro"/>
</dbReference>
<dbReference type="PANTHER" id="PTHR24043">
    <property type="entry name" value="SCAVENGER RECEPTOR CLASS F"/>
    <property type="match status" value="1"/>
</dbReference>
<dbReference type="Gene3D" id="2.170.300.10">
    <property type="entry name" value="Tie2 ligand-binding domain superfamily"/>
    <property type="match status" value="1"/>
</dbReference>
<reference evidence="3" key="1">
    <citation type="submission" date="2022-08" db="UniProtKB">
        <authorList>
            <consortium name="EnsemblMetazoa"/>
        </authorList>
    </citation>
    <scope>IDENTIFICATION</scope>
    <source>
        <strain evidence="3">05x7-T-G4-1.051#20</strain>
    </source>
</reference>
<organism evidence="3 4">
    <name type="scientific">Magallana gigas</name>
    <name type="common">Pacific oyster</name>
    <name type="synonym">Crassostrea gigas</name>
    <dbReference type="NCBI Taxonomy" id="29159"/>
    <lineage>
        <taxon>Eukaryota</taxon>
        <taxon>Metazoa</taxon>
        <taxon>Spiralia</taxon>
        <taxon>Lophotrochozoa</taxon>
        <taxon>Mollusca</taxon>
        <taxon>Bivalvia</taxon>
        <taxon>Autobranchia</taxon>
        <taxon>Pteriomorphia</taxon>
        <taxon>Ostreida</taxon>
        <taxon>Ostreoidea</taxon>
        <taxon>Ostreidae</taxon>
        <taxon>Magallana</taxon>
    </lineage>
</organism>
<evidence type="ECO:0000256" key="1">
    <source>
        <dbReference type="ARBA" id="ARBA00022536"/>
    </source>
</evidence>